<proteinExistence type="predicted"/>
<accession>A0ABS3T3W3</accession>
<organism evidence="1 2">
    <name type="scientific">Winogradskyella pelagia</name>
    <dbReference type="NCBI Taxonomy" id="2819984"/>
    <lineage>
        <taxon>Bacteria</taxon>
        <taxon>Pseudomonadati</taxon>
        <taxon>Bacteroidota</taxon>
        <taxon>Flavobacteriia</taxon>
        <taxon>Flavobacteriales</taxon>
        <taxon>Flavobacteriaceae</taxon>
        <taxon>Winogradskyella</taxon>
    </lineage>
</organism>
<protein>
    <submittedName>
        <fullName evidence="1">Transporter</fullName>
    </submittedName>
</protein>
<comment type="caution">
    <text evidence="1">The sequence shown here is derived from an EMBL/GenBank/DDBJ whole genome shotgun (WGS) entry which is preliminary data.</text>
</comment>
<evidence type="ECO:0000313" key="1">
    <source>
        <dbReference type="EMBL" id="MBO3117432.1"/>
    </source>
</evidence>
<sequence>MIILLGVSNLRAQDIQPRVYAPAPVGTNVITLGYTYSYGALLFDKTIPITDTDASIHGINAAYSRATKFLGAAGRFDVVLPLVRGFWDGQVSDLSQSTDRFGMADPVIRYAVFIKGAPALTKEEFSDFEPETIIGLTMRMQVPLGQYDPDRLINLGTNRWTFSPQIGLWHAFRNFTFEAYAGLWLFTDNTNFLGATRSQNPLATLQAHVSYAFNNGLWIAASTRQSFGGAVTTGNGERLDPETNNRVGLSLALPLSKNYVIRLSGTTGLSTTIGNDYTTFGIGCQAVFW</sequence>
<dbReference type="Pfam" id="PF13557">
    <property type="entry name" value="Phenol_MetA_deg"/>
    <property type="match status" value="1"/>
</dbReference>
<dbReference type="EMBL" id="JAGEVF010000009">
    <property type="protein sequence ID" value="MBO3117432.1"/>
    <property type="molecule type" value="Genomic_DNA"/>
</dbReference>
<evidence type="ECO:0000313" key="2">
    <source>
        <dbReference type="Proteomes" id="UP000676776"/>
    </source>
</evidence>
<name>A0ABS3T3W3_9FLAO</name>
<dbReference type="Proteomes" id="UP000676776">
    <property type="component" value="Unassembled WGS sequence"/>
</dbReference>
<gene>
    <name evidence="1" type="ORF">J4050_11780</name>
</gene>
<keyword evidence="2" id="KW-1185">Reference proteome</keyword>
<dbReference type="InterPro" id="IPR025737">
    <property type="entry name" value="FApF"/>
</dbReference>
<reference evidence="1 2" key="1">
    <citation type="submission" date="2021-03" db="EMBL/GenBank/DDBJ databases">
        <title>Winogradskyella sp. nov., isolated from costal sediment.</title>
        <authorList>
            <person name="Gao C."/>
        </authorList>
    </citation>
    <scope>NUCLEOTIDE SEQUENCE [LARGE SCALE GENOMIC DNA]</scope>
    <source>
        <strain evidence="1 2">DF17</strain>
    </source>
</reference>